<dbReference type="RefSeq" id="WP_147232151.1">
    <property type="nucleotide sequence ID" value="NZ_VOSB01000040.1"/>
</dbReference>
<comment type="caution">
    <text evidence="1">The sequence shown here is derived from an EMBL/GenBank/DDBJ whole genome shotgun (WGS) entry which is preliminary data.</text>
</comment>
<sequence length="224" mass="25583">MSVNGEHQALTKQGVILGTIGIDKDFIAERDYNTIALPNYENPIKVSASLVAFNKRTFKLFSEAQNTQSERVNISYNDTLDDKAQYLKIEIIDRLEILNSLKTKTNDDAFQFLKDNSRTHVITSVAIALDTLNIVAITNAQEIFLEITGVKTYSLNLYKDNSLQKKIFFNEGVVFAYQSSSPCWKQNDKYQLEIIDLVETNDKCPNNSFRSSNRAKKKINYFKL</sequence>
<dbReference type="STRING" id="1123037.GCA_000425305_03500"/>
<evidence type="ECO:0000313" key="2">
    <source>
        <dbReference type="Proteomes" id="UP000321938"/>
    </source>
</evidence>
<dbReference type="OrthoDB" id="1186960at2"/>
<dbReference type="AlphaFoldDB" id="A0A5C7BBL1"/>
<reference evidence="1 2" key="1">
    <citation type="submission" date="2019-08" db="EMBL/GenBank/DDBJ databases">
        <title>Genome of Psychroserpens burtonensis ACAM 167.</title>
        <authorList>
            <person name="Bowman J.P."/>
        </authorList>
    </citation>
    <scope>NUCLEOTIDE SEQUENCE [LARGE SCALE GENOMIC DNA]</scope>
    <source>
        <strain evidence="1 2">ACAM 167</strain>
    </source>
</reference>
<dbReference type="Proteomes" id="UP000321938">
    <property type="component" value="Unassembled WGS sequence"/>
</dbReference>
<protein>
    <submittedName>
        <fullName evidence="1">Uncharacterized protein</fullName>
    </submittedName>
</protein>
<gene>
    <name evidence="1" type="ORF">ES692_17230</name>
</gene>
<accession>A0A5C7BBL1</accession>
<proteinExistence type="predicted"/>
<organism evidence="1 2">
    <name type="scientific">Psychroserpens burtonensis</name>
    <dbReference type="NCBI Taxonomy" id="49278"/>
    <lineage>
        <taxon>Bacteria</taxon>
        <taxon>Pseudomonadati</taxon>
        <taxon>Bacteroidota</taxon>
        <taxon>Flavobacteriia</taxon>
        <taxon>Flavobacteriales</taxon>
        <taxon>Flavobacteriaceae</taxon>
        <taxon>Psychroserpens</taxon>
    </lineage>
</organism>
<evidence type="ECO:0000313" key="1">
    <source>
        <dbReference type="EMBL" id="TXE15321.1"/>
    </source>
</evidence>
<dbReference type="EMBL" id="VOSB01000040">
    <property type="protein sequence ID" value="TXE15321.1"/>
    <property type="molecule type" value="Genomic_DNA"/>
</dbReference>
<keyword evidence="2" id="KW-1185">Reference proteome</keyword>
<name>A0A5C7BBL1_9FLAO</name>